<evidence type="ECO:0000313" key="6">
    <source>
        <dbReference type="Proteomes" id="UP001153050"/>
    </source>
</evidence>
<reference evidence="5 6" key="1">
    <citation type="submission" date="2022-03" db="EMBL/GenBank/DDBJ databases">
        <authorList>
            <person name="Brunel B."/>
        </authorList>
    </citation>
    <scope>NUCLEOTIDE SEQUENCE [LARGE SCALE GENOMIC DNA]</scope>
    <source>
        <strain evidence="5">STM5069sample</strain>
    </source>
</reference>
<dbReference type="Pfam" id="PF02746">
    <property type="entry name" value="MR_MLE_N"/>
    <property type="match status" value="1"/>
</dbReference>
<protein>
    <recommendedName>
        <fullName evidence="3">glucarate dehydratase</fullName>
        <ecNumber evidence="3">4.2.1.40</ecNumber>
    </recommendedName>
</protein>
<name>A0ABM9DVX1_9HYPH</name>
<dbReference type="Gene3D" id="3.20.20.120">
    <property type="entry name" value="Enolase-like C-terminal domain"/>
    <property type="match status" value="1"/>
</dbReference>
<dbReference type="InterPro" id="IPR013341">
    <property type="entry name" value="Mandelate_racemase_N_dom"/>
</dbReference>
<dbReference type="InterPro" id="IPR013342">
    <property type="entry name" value="Mandelate_racemase_C"/>
</dbReference>
<dbReference type="SUPFAM" id="SSF54826">
    <property type="entry name" value="Enolase N-terminal domain-like"/>
    <property type="match status" value="1"/>
</dbReference>
<dbReference type="EMBL" id="CAKXZT010000121">
    <property type="protein sequence ID" value="CAH2400865.1"/>
    <property type="molecule type" value="Genomic_DNA"/>
</dbReference>
<dbReference type="Gene3D" id="3.30.390.10">
    <property type="entry name" value="Enolase-like, N-terminal domain"/>
    <property type="match status" value="1"/>
</dbReference>
<dbReference type="InterPro" id="IPR034593">
    <property type="entry name" value="DgoD-like"/>
</dbReference>
<dbReference type="InterPro" id="IPR036849">
    <property type="entry name" value="Enolase-like_C_sf"/>
</dbReference>
<dbReference type="InterPro" id="IPR018110">
    <property type="entry name" value="Mandel_Rmase/mucon_lact_enz_CS"/>
</dbReference>
<organism evidence="5 6">
    <name type="scientific">Mesorhizobium escarrei</name>
    <dbReference type="NCBI Taxonomy" id="666018"/>
    <lineage>
        <taxon>Bacteria</taxon>
        <taxon>Pseudomonadati</taxon>
        <taxon>Pseudomonadota</taxon>
        <taxon>Alphaproteobacteria</taxon>
        <taxon>Hyphomicrobiales</taxon>
        <taxon>Phyllobacteriaceae</taxon>
        <taxon>Mesorhizobium</taxon>
    </lineage>
</organism>
<evidence type="ECO:0000256" key="3">
    <source>
        <dbReference type="ARBA" id="ARBA00011973"/>
    </source>
</evidence>
<dbReference type="Proteomes" id="UP001153050">
    <property type="component" value="Unassembled WGS sequence"/>
</dbReference>
<evidence type="ECO:0000259" key="4">
    <source>
        <dbReference type="SMART" id="SM00922"/>
    </source>
</evidence>
<sequence length="414" mass="45169">MLGGIEGHRFTCDKIGRKRRPMKIASIRATPILVPLEAPYLWSYGVLDAFTKCVVEVETSDGVVGIGEAPSHSAAAVIEAWAETLVGLDPLDIAGIERKVLPWMPAAHSVTDYGRRGAWGGIEIALWDLRGKLWGQPVANLLGGIHRREIPFTDYFSYRLPQDGKGGEATVSAIVDYCLSLREAHGTTFFEGKVSNPDLRANITLMQALRDALGPDAMLRIDSNQAFSLPSAAYLAPAFEEIGTRNWEDPTPDWTAMKRLRERTTIPFSGHNTDIAKAVEYGVPDAIVSDVAGLGGFSAAMRFVSACQGAGIDFWCYSGDSGLGTAAYLHLCAAHPHIREPNQSLLRQQPHDVIAEGPFSPKNNFLSLPDGSGLGVTLDRDRLRFCSDMLKEKGVPNKYYDPDAPGQMRRMPLC</sequence>
<gene>
    <name evidence="5" type="ORF">MES5069_270103</name>
</gene>
<keyword evidence="6" id="KW-1185">Reference proteome</keyword>
<evidence type="ECO:0000256" key="1">
    <source>
        <dbReference type="ARBA" id="ARBA00001426"/>
    </source>
</evidence>
<dbReference type="InterPro" id="IPR029065">
    <property type="entry name" value="Enolase_C-like"/>
</dbReference>
<comment type="catalytic activity">
    <reaction evidence="1">
        <text>D-glucarate = 5-dehydro-4-deoxy-D-glucarate + H2O</text>
        <dbReference type="Rhea" id="RHEA:14573"/>
        <dbReference type="ChEBI" id="CHEBI:15377"/>
        <dbReference type="ChEBI" id="CHEBI:30612"/>
        <dbReference type="ChEBI" id="CHEBI:42819"/>
        <dbReference type="EC" id="4.2.1.40"/>
    </reaction>
</comment>
<evidence type="ECO:0000313" key="5">
    <source>
        <dbReference type="EMBL" id="CAH2400865.1"/>
    </source>
</evidence>
<accession>A0ABM9DVX1</accession>
<dbReference type="SMART" id="SM00922">
    <property type="entry name" value="MR_MLE"/>
    <property type="match status" value="1"/>
</dbReference>
<evidence type="ECO:0000256" key="2">
    <source>
        <dbReference type="ARBA" id="ARBA00005183"/>
    </source>
</evidence>
<dbReference type="Pfam" id="PF13378">
    <property type="entry name" value="MR_MLE_C"/>
    <property type="match status" value="1"/>
</dbReference>
<dbReference type="PANTHER" id="PTHR48080">
    <property type="entry name" value="D-GALACTONATE DEHYDRATASE-RELATED"/>
    <property type="match status" value="1"/>
</dbReference>
<comment type="caution">
    <text evidence="5">The sequence shown here is derived from an EMBL/GenBank/DDBJ whole genome shotgun (WGS) entry which is preliminary data.</text>
</comment>
<dbReference type="SUPFAM" id="SSF51604">
    <property type="entry name" value="Enolase C-terminal domain-like"/>
    <property type="match status" value="1"/>
</dbReference>
<feature type="domain" description="Mandelate racemase/muconate lactonizing enzyme C-terminal" evidence="4">
    <location>
        <begin position="171"/>
        <end position="267"/>
    </location>
</feature>
<comment type="pathway">
    <text evidence="2">Carbohydrate acid metabolism; D-glucarate degradation; 2,5-dioxopentanoate from D-glucarate: step 1/2.</text>
</comment>
<dbReference type="PROSITE" id="PS00908">
    <property type="entry name" value="MR_MLE_1"/>
    <property type="match status" value="1"/>
</dbReference>
<dbReference type="EC" id="4.2.1.40" evidence="3"/>
<dbReference type="PANTHER" id="PTHR48080:SF4">
    <property type="entry name" value="GLUCARATE DEHYDRATASE"/>
    <property type="match status" value="1"/>
</dbReference>
<dbReference type="InterPro" id="IPR029017">
    <property type="entry name" value="Enolase-like_N"/>
</dbReference>
<proteinExistence type="predicted"/>